<dbReference type="Gene3D" id="6.10.340.10">
    <property type="match status" value="1"/>
</dbReference>
<evidence type="ECO:0000256" key="12">
    <source>
        <dbReference type="ARBA" id="ARBA00022840"/>
    </source>
</evidence>
<keyword evidence="13" id="KW-0460">Magnesium</keyword>
<keyword evidence="16" id="KW-0346">Stress response</keyword>
<dbReference type="SMART" id="SM00304">
    <property type="entry name" value="HAMP"/>
    <property type="match status" value="1"/>
</dbReference>
<dbReference type="EMBL" id="CP071060">
    <property type="protein sequence ID" value="QSI76942.1"/>
    <property type="molecule type" value="Genomic_DNA"/>
</dbReference>
<dbReference type="EC" id="2.7.13.3" evidence="5"/>
<name>A0ABX7M5B8_9RHOO</name>
<dbReference type="Gene3D" id="1.10.287.130">
    <property type="match status" value="1"/>
</dbReference>
<dbReference type="PROSITE" id="PS50109">
    <property type="entry name" value="HIS_KIN"/>
    <property type="match status" value="1"/>
</dbReference>
<dbReference type="InterPro" id="IPR036890">
    <property type="entry name" value="HATPase_C_sf"/>
</dbReference>
<dbReference type="InterPro" id="IPR004358">
    <property type="entry name" value="Sig_transdc_His_kin-like_C"/>
</dbReference>
<dbReference type="InterPro" id="IPR005467">
    <property type="entry name" value="His_kinase_dom"/>
</dbReference>
<evidence type="ECO:0000256" key="14">
    <source>
        <dbReference type="ARBA" id="ARBA00022912"/>
    </source>
</evidence>
<comment type="subcellular location">
    <subcellularLocation>
        <location evidence="4">Cell membrane</location>
        <topology evidence="4">Multi-pass membrane protein</topology>
    </subcellularLocation>
</comment>
<proteinExistence type="predicted"/>
<evidence type="ECO:0000256" key="11">
    <source>
        <dbReference type="ARBA" id="ARBA00022801"/>
    </source>
</evidence>
<feature type="transmembrane region" description="Helical" evidence="21">
    <location>
        <begin position="166"/>
        <end position="189"/>
    </location>
</feature>
<evidence type="ECO:0000256" key="4">
    <source>
        <dbReference type="ARBA" id="ARBA00004651"/>
    </source>
</evidence>
<organism evidence="24 25">
    <name type="scientific">Niveibacterium microcysteis</name>
    <dbReference type="NCBI Taxonomy" id="2811415"/>
    <lineage>
        <taxon>Bacteria</taxon>
        <taxon>Pseudomonadati</taxon>
        <taxon>Pseudomonadota</taxon>
        <taxon>Betaproteobacteria</taxon>
        <taxon>Rhodocyclales</taxon>
        <taxon>Rhodocyclaceae</taxon>
        <taxon>Niveibacterium</taxon>
    </lineage>
</organism>
<keyword evidence="11" id="KW-0378">Hydrolase</keyword>
<dbReference type="SUPFAM" id="SSF47384">
    <property type="entry name" value="Homodimeric domain of signal transducing histidine kinase"/>
    <property type="match status" value="1"/>
</dbReference>
<evidence type="ECO:0000256" key="13">
    <source>
        <dbReference type="ARBA" id="ARBA00022842"/>
    </source>
</evidence>
<dbReference type="InterPro" id="IPR003661">
    <property type="entry name" value="HisK_dim/P_dom"/>
</dbReference>
<keyword evidence="21" id="KW-0812">Transmembrane</keyword>
<dbReference type="Proteomes" id="UP000663570">
    <property type="component" value="Chromosome"/>
</dbReference>
<dbReference type="InterPro" id="IPR050980">
    <property type="entry name" value="2C_sensor_his_kinase"/>
</dbReference>
<dbReference type="PANTHER" id="PTHR44936">
    <property type="entry name" value="SENSOR PROTEIN CREC"/>
    <property type="match status" value="1"/>
</dbReference>
<sequence>MSRVSFRQLLLVAFLLIALLLGSTAWRGVRMLEAFAAESRAAAAHAVEVTAATQLVGERTVDMARSARQFRVLRDEALRGRFMQARDEALASLQPLRPALGGHVADWESAASAVAGLLDDTAAHPLQEGLQRLGDVNEQLATAAQQVVEHQNRELLDTLDGNRARLGLQVFAALAGSVVLALVFGLWLVRPLGRLERSIDDLGANRFDTPVDIRGPADLRRVGRRLDWLRSRLAELEADRQRVLRHVSHELKTPLASLHEGIALLEDRVLGPLQDGQAEVVKILTENSVLLQTRIEALLGYNAAAFDARRLDCKKLSLREVIEAVMREQALPCQSRRIEVQLSGPDTFVVADAGKLAIVFGNLLSNAIRFSPNGGLVRFVLGRNERNVWVDCIDQGPGVARQDRGRIFDPFYQGSRQPEGARGGSGIGLSIVREMVQAHGGSIALLPDDGGAHFRVELPHEA</sequence>
<comment type="catalytic activity">
    <reaction evidence="1">
        <text>ATP + protein L-histidine = ADP + protein N-phospho-L-histidine.</text>
        <dbReference type="EC" id="2.7.13.3"/>
    </reaction>
</comment>
<evidence type="ECO:0000256" key="15">
    <source>
        <dbReference type="ARBA" id="ARBA00023012"/>
    </source>
</evidence>
<keyword evidence="14" id="KW-0904">Protein phosphatase</keyword>
<evidence type="ECO:0000256" key="20">
    <source>
        <dbReference type="ARBA" id="ARBA00041776"/>
    </source>
</evidence>
<reference evidence="24 25" key="1">
    <citation type="submission" date="2021-02" db="EMBL/GenBank/DDBJ databases">
        <title>Niveibacterium changnyeongensis HC41.</title>
        <authorList>
            <person name="Kang M."/>
        </authorList>
    </citation>
    <scope>NUCLEOTIDE SEQUENCE [LARGE SCALE GENOMIC DNA]</scope>
    <source>
        <strain evidence="24 25">HC41</strain>
    </source>
</reference>
<accession>A0ABX7M5B8</accession>
<dbReference type="SMART" id="SM00388">
    <property type="entry name" value="HisKA"/>
    <property type="match status" value="1"/>
</dbReference>
<dbReference type="Gene3D" id="3.30.565.10">
    <property type="entry name" value="Histidine kinase-like ATPase, C-terminal domain"/>
    <property type="match status" value="1"/>
</dbReference>
<comment type="cofactor">
    <cofactor evidence="2">
        <name>Mn(2+)</name>
        <dbReference type="ChEBI" id="CHEBI:29035"/>
    </cofactor>
</comment>
<dbReference type="Pfam" id="PF02518">
    <property type="entry name" value="HATPase_c"/>
    <property type="match status" value="1"/>
</dbReference>
<keyword evidence="17" id="KW-0843">Virulence</keyword>
<evidence type="ECO:0000256" key="19">
    <source>
        <dbReference type="ARBA" id="ARBA00040454"/>
    </source>
</evidence>
<keyword evidence="12" id="KW-0067">ATP-binding</keyword>
<feature type="domain" description="HAMP" evidence="23">
    <location>
        <begin position="186"/>
        <end position="238"/>
    </location>
</feature>
<protein>
    <recommendedName>
        <fullName evidence="19">Signal transduction histidine-protein kinase/phosphatase MprB</fullName>
        <ecNumber evidence="5">2.7.13.3</ecNumber>
    </recommendedName>
    <alternativeName>
        <fullName evidence="20">Mycobacterial persistence regulator B</fullName>
    </alternativeName>
</protein>
<dbReference type="PRINTS" id="PR00344">
    <property type="entry name" value="BCTRLSENSOR"/>
</dbReference>
<evidence type="ECO:0000256" key="7">
    <source>
        <dbReference type="ARBA" id="ARBA00022553"/>
    </source>
</evidence>
<keyword evidence="18" id="KW-0464">Manganese</keyword>
<evidence type="ECO:0000259" key="22">
    <source>
        <dbReference type="PROSITE" id="PS50109"/>
    </source>
</evidence>
<evidence type="ECO:0000256" key="17">
    <source>
        <dbReference type="ARBA" id="ARBA00023026"/>
    </source>
</evidence>
<dbReference type="CDD" id="cd00075">
    <property type="entry name" value="HATPase"/>
    <property type="match status" value="1"/>
</dbReference>
<evidence type="ECO:0000256" key="9">
    <source>
        <dbReference type="ARBA" id="ARBA00022741"/>
    </source>
</evidence>
<evidence type="ECO:0000256" key="18">
    <source>
        <dbReference type="ARBA" id="ARBA00023211"/>
    </source>
</evidence>
<evidence type="ECO:0000256" key="6">
    <source>
        <dbReference type="ARBA" id="ARBA00022475"/>
    </source>
</evidence>
<dbReference type="SUPFAM" id="SSF55874">
    <property type="entry name" value="ATPase domain of HSP90 chaperone/DNA topoisomerase II/histidine kinase"/>
    <property type="match status" value="1"/>
</dbReference>
<keyword evidence="21" id="KW-0472">Membrane</keyword>
<dbReference type="InterPro" id="IPR003594">
    <property type="entry name" value="HATPase_dom"/>
</dbReference>
<dbReference type="Pfam" id="PF00672">
    <property type="entry name" value="HAMP"/>
    <property type="match status" value="1"/>
</dbReference>
<evidence type="ECO:0000256" key="1">
    <source>
        <dbReference type="ARBA" id="ARBA00000085"/>
    </source>
</evidence>
<dbReference type="PANTHER" id="PTHR44936:SF9">
    <property type="entry name" value="SENSOR PROTEIN CREC"/>
    <property type="match status" value="1"/>
</dbReference>
<keyword evidence="7" id="KW-0597">Phosphoprotein</keyword>
<dbReference type="InterPro" id="IPR036097">
    <property type="entry name" value="HisK_dim/P_sf"/>
</dbReference>
<keyword evidence="10 24" id="KW-0418">Kinase</keyword>
<dbReference type="GO" id="GO:0016301">
    <property type="term" value="F:kinase activity"/>
    <property type="evidence" value="ECO:0007669"/>
    <property type="project" value="UniProtKB-KW"/>
</dbReference>
<dbReference type="InterPro" id="IPR003660">
    <property type="entry name" value="HAMP_dom"/>
</dbReference>
<keyword evidence="25" id="KW-1185">Reference proteome</keyword>
<dbReference type="Pfam" id="PF00512">
    <property type="entry name" value="HisKA"/>
    <property type="match status" value="1"/>
</dbReference>
<dbReference type="CDD" id="cd00082">
    <property type="entry name" value="HisKA"/>
    <property type="match status" value="1"/>
</dbReference>
<keyword evidence="9" id="KW-0547">Nucleotide-binding</keyword>
<feature type="domain" description="Histidine kinase" evidence="22">
    <location>
        <begin position="246"/>
        <end position="462"/>
    </location>
</feature>
<dbReference type="RefSeq" id="WP_206254522.1">
    <property type="nucleotide sequence ID" value="NZ_CP071060.1"/>
</dbReference>
<evidence type="ECO:0000256" key="21">
    <source>
        <dbReference type="SAM" id="Phobius"/>
    </source>
</evidence>
<evidence type="ECO:0000313" key="24">
    <source>
        <dbReference type="EMBL" id="QSI76942.1"/>
    </source>
</evidence>
<evidence type="ECO:0000256" key="10">
    <source>
        <dbReference type="ARBA" id="ARBA00022777"/>
    </source>
</evidence>
<evidence type="ECO:0000256" key="5">
    <source>
        <dbReference type="ARBA" id="ARBA00012438"/>
    </source>
</evidence>
<evidence type="ECO:0000256" key="2">
    <source>
        <dbReference type="ARBA" id="ARBA00001936"/>
    </source>
</evidence>
<dbReference type="SMART" id="SM00387">
    <property type="entry name" value="HATPase_c"/>
    <property type="match status" value="1"/>
</dbReference>
<keyword evidence="21" id="KW-1133">Transmembrane helix</keyword>
<evidence type="ECO:0000313" key="25">
    <source>
        <dbReference type="Proteomes" id="UP000663570"/>
    </source>
</evidence>
<evidence type="ECO:0000256" key="16">
    <source>
        <dbReference type="ARBA" id="ARBA00023016"/>
    </source>
</evidence>
<evidence type="ECO:0000256" key="3">
    <source>
        <dbReference type="ARBA" id="ARBA00001946"/>
    </source>
</evidence>
<dbReference type="PROSITE" id="PS50885">
    <property type="entry name" value="HAMP"/>
    <property type="match status" value="1"/>
</dbReference>
<gene>
    <name evidence="24" type="ORF">JY500_21255</name>
</gene>
<keyword evidence="8" id="KW-0808">Transferase</keyword>
<evidence type="ECO:0000256" key="8">
    <source>
        <dbReference type="ARBA" id="ARBA00022679"/>
    </source>
</evidence>
<keyword evidence="6" id="KW-1003">Cell membrane</keyword>
<keyword evidence="15" id="KW-0902">Two-component regulatory system</keyword>
<comment type="cofactor">
    <cofactor evidence="3">
        <name>Mg(2+)</name>
        <dbReference type="ChEBI" id="CHEBI:18420"/>
    </cofactor>
</comment>
<evidence type="ECO:0000259" key="23">
    <source>
        <dbReference type="PROSITE" id="PS50885"/>
    </source>
</evidence>